<evidence type="ECO:0000313" key="4">
    <source>
        <dbReference type="RefSeq" id="XP_052118483.1"/>
    </source>
</evidence>
<reference evidence="4" key="2">
    <citation type="submission" date="2025-08" db="UniProtKB">
        <authorList>
            <consortium name="RefSeq"/>
        </authorList>
    </citation>
    <scope>IDENTIFICATION</scope>
    <source>
        <tissue evidence="4">Whole plant</tissue>
    </source>
</reference>
<sequence length="648" mass="73499">MYSTYRTVCCHYYFVERFFISELTIMGSVCSSGMAEEKKKKKNAEVVNGEKTIRCAWKLRNKNKIVANRNNVYSPYSNSRTINGVTKQKNKETRFSTEFKKLNNPTASRAKQGSQRGSLLGRAGERAVEVLDTLGSSIPKLSTSDGFISGMNLNRGHKICILAFEVANTINKGAILFHSLSEENIQFLKKEIFQSEGVQKLVSTDTTELLSLVEADKREEFNAFSKEVVRFGNMCKEHQWHNLDRFFSRLGVDVLSNKDLKLEAEKTMQELITLGHNTAELYHELSAYDRFKQDYQEKVKEMESLNLPLKGESLTIIQSELKHQRKIVKNLQRKSLWSRNLEEVVEKLVDIITYMHRSISKFLGNDAGATVVKFTSNGSQRLGEAGLALHYANIINQINMIASRPSALPPNMRDTLYHGLPNSIKSILQSRLQNMDITKELSMTQVKAEMDKTLQWLTPIATNTTKAHQGFGWVGEWANGGNNNEFGDSTGKESNLIRLQTLYYAERNKIDTYIIELLTCLNQLVTFVRYRHHSGSNNGIKAKQGKSNSPQKGLDFQSKMLQFITTLERDRNNISQEDKSLLEEVIARTRIPGVSKSENLALTNKKEYANSGFLHYSKSVGSSPLNKGLFGFHHQNSHVLDLIDGLRH</sequence>
<dbReference type="RefSeq" id="XP_052118483.1">
    <property type="nucleotide sequence ID" value="XM_052262523.1"/>
</dbReference>
<dbReference type="PANTHER" id="PTHR31730:SF20">
    <property type="entry name" value="DUF668 FAMILY PROTEIN"/>
    <property type="match status" value="1"/>
</dbReference>
<accession>A0A9C6TZT3</accession>
<dbReference type="AlphaFoldDB" id="A0A9C6TZT3"/>
<name>A0A9C6TZT3_ARADU</name>
<proteinExistence type="predicted"/>
<dbReference type="Pfam" id="PF05003">
    <property type="entry name" value="DUF668"/>
    <property type="match status" value="1"/>
</dbReference>
<evidence type="ECO:0000259" key="1">
    <source>
        <dbReference type="Pfam" id="PF05003"/>
    </source>
</evidence>
<dbReference type="GeneID" id="107493247"/>
<feature type="domain" description="DUF3475" evidence="2">
    <location>
        <begin position="161"/>
        <end position="217"/>
    </location>
</feature>
<feature type="domain" description="DUF668" evidence="1">
    <location>
        <begin position="381"/>
        <end position="466"/>
    </location>
</feature>
<dbReference type="Proteomes" id="UP000515211">
    <property type="component" value="Chromosome 6"/>
</dbReference>
<dbReference type="InterPro" id="IPR045021">
    <property type="entry name" value="PSI1/2/3"/>
</dbReference>
<dbReference type="GO" id="GO:0045927">
    <property type="term" value="P:positive regulation of growth"/>
    <property type="evidence" value="ECO:0007669"/>
    <property type="project" value="InterPro"/>
</dbReference>
<dbReference type="PANTHER" id="PTHR31730">
    <property type="entry name" value="OS01G0873900 PROTEIN"/>
    <property type="match status" value="1"/>
</dbReference>
<dbReference type="InterPro" id="IPR007700">
    <property type="entry name" value="DUF668"/>
</dbReference>
<organism evidence="3 4">
    <name type="scientific">Arachis duranensis</name>
    <name type="common">Wild peanut</name>
    <dbReference type="NCBI Taxonomy" id="130453"/>
    <lineage>
        <taxon>Eukaryota</taxon>
        <taxon>Viridiplantae</taxon>
        <taxon>Streptophyta</taxon>
        <taxon>Embryophyta</taxon>
        <taxon>Tracheophyta</taxon>
        <taxon>Spermatophyta</taxon>
        <taxon>Magnoliopsida</taxon>
        <taxon>eudicotyledons</taxon>
        <taxon>Gunneridae</taxon>
        <taxon>Pentapetalae</taxon>
        <taxon>rosids</taxon>
        <taxon>fabids</taxon>
        <taxon>Fabales</taxon>
        <taxon>Fabaceae</taxon>
        <taxon>Papilionoideae</taxon>
        <taxon>50 kb inversion clade</taxon>
        <taxon>dalbergioids sensu lato</taxon>
        <taxon>Dalbergieae</taxon>
        <taxon>Pterocarpus clade</taxon>
        <taxon>Arachis</taxon>
    </lineage>
</organism>
<evidence type="ECO:0000259" key="2">
    <source>
        <dbReference type="Pfam" id="PF11961"/>
    </source>
</evidence>
<reference evidence="3" key="1">
    <citation type="journal article" date="2016" name="Nat. Genet.">
        <title>The genome sequences of Arachis duranensis and Arachis ipaensis, the diploid ancestors of cultivated peanut.</title>
        <authorList>
            <person name="Bertioli D.J."/>
            <person name="Cannon S.B."/>
            <person name="Froenicke L."/>
            <person name="Huang G."/>
            <person name="Farmer A.D."/>
            <person name="Cannon E.K."/>
            <person name="Liu X."/>
            <person name="Gao D."/>
            <person name="Clevenger J."/>
            <person name="Dash S."/>
            <person name="Ren L."/>
            <person name="Moretzsohn M.C."/>
            <person name="Shirasawa K."/>
            <person name="Huang W."/>
            <person name="Vidigal B."/>
            <person name="Abernathy B."/>
            <person name="Chu Y."/>
            <person name="Niederhuth C.E."/>
            <person name="Umale P."/>
            <person name="Araujo A.C."/>
            <person name="Kozik A."/>
            <person name="Kim K.D."/>
            <person name="Burow M.D."/>
            <person name="Varshney R.K."/>
            <person name="Wang X."/>
            <person name="Zhang X."/>
            <person name="Barkley N."/>
            <person name="Guimaraes P.M."/>
            <person name="Isobe S."/>
            <person name="Guo B."/>
            <person name="Liao B."/>
            <person name="Stalker H.T."/>
            <person name="Schmitz R.J."/>
            <person name="Scheffler B.E."/>
            <person name="Leal-Bertioli S.C."/>
            <person name="Xun X."/>
            <person name="Jackson S.A."/>
            <person name="Michelmore R."/>
            <person name="Ozias-Akins P."/>
        </authorList>
    </citation>
    <scope>NUCLEOTIDE SEQUENCE [LARGE SCALE GENOMIC DNA]</scope>
    <source>
        <strain evidence="3">cv. V14167</strain>
    </source>
</reference>
<protein>
    <submittedName>
        <fullName evidence="4">Protein PSK SIMULATOR 2 isoform X1</fullName>
    </submittedName>
</protein>
<dbReference type="InterPro" id="IPR021864">
    <property type="entry name" value="DUF3475"/>
</dbReference>
<evidence type="ECO:0000313" key="3">
    <source>
        <dbReference type="Proteomes" id="UP000515211"/>
    </source>
</evidence>
<gene>
    <name evidence="4" type="primary">LOC107493247</name>
</gene>
<keyword evidence="3" id="KW-1185">Reference proteome</keyword>
<dbReference type="Pfam" id="PF11961">
    <property type="entry name" value="DUF3475"/>
    <property type="match status" value="1"/>
</dbReference>